<dbReference type="Pfam" id="PF17917">
    <property type="entry name" value="RT_RNaseH"/>
    <property type="match status" value="1"/>
</dbReference>
<dbReference type="Pfam" id="PF19259">
    <property type="entry name" value="Ty3_capsid"/>
    <property type="match status" value="1"/>
</dbReference>
<dbReference type="InterPro" id="IPR043502">
    <property type="entry name" value="DNA/RNA_pol_sf"/>
</dbReference>
<keyword evidence="3" id="KW-0548">Nucleotidyltransferase</keyword>
<organism evidence="10 11">
    <name type="scientific">Loxostege sticticalis</name>
    <name type="common">Beet webworm moth</name>
    <dbReference type="NCBI Taxonomy" id="481309"/>
    <lineage>
        <taxon>Eukaryota</taxon>
        <taxon>Metazoa</taxon>
        <taxon>Ecdysozoa</taxon>
        <taxon>Arthropoda</taxon>
        <taxon>Hexapoda</taxon>
        <taxon>Insecta</taxon>
        <taxon>Pterygota</taxon>
        <taxon>Neoptera</taxon>
        <taxon>Endopterygota</taxon>
        <taxon>Lepidoptera</taxon>
        <taxon>Glossata</taxon>
        <taxon>Ditrysia</taxon>
        <taxon>Pyraloidea</taxon>
        <taxon>Crambidae</taxon>
        <taxon>Pyraustinae</taxon>
        <taxon>Loxostege</taxon>
    </lineage>
</organism>
<name>A0ABD0T5B5_LOXSC</name>
<evidence type="ECO:0000256" key="5">
    <source>
        <dbReference type="ARBA" id="ARBA00022759"/>
    </source>
</evidence>
<dbReference type="InterPro" id="IPR045358">
    <property type="entry name" value="Ty3_capsid"/>
</dbReference>
<keyword evidence="6" id="KW-0378">Hydrolase</keyword>
<dbReference type="GO" id="GO:0003964">
    <property type="term" value="F:RNA-directed DNA polymerase activity"/>
    <property type="evidence" value="ECO:0007669"/>
    <property type="project" value="UniProtKB-KW"/>
</dbReference>
<keyword evidence="4" id="KW-0540">Nuclease</keyword>
<evidence type="ECO:0000256" key="8">
    <source>
        <dbReference type="SAM" id="MobiDB-lite"/>
    </source>
</evidence>
<comment type="caution">
    <text evidence="10">The sequence shown here is derived from an EMBL/GenBank/DDBJ whole genome shotgun (WGS) entry which is preliminary data.</text>
</comment>
<dbReference type="Gene3D" id="2.40.70.10">
    <property type="entry name" value="Acid Proteases"/>
    <property type="match status" value="1"/>
</dbReference>
<dbReference type="InterPro" id="IPR041588">
    <property type="entry name" value="Integrase_H2C2"/>
</dbReference>
<dbReference type="AlphaFoldDB" id="A0ABD0T5B5"/>
<dbReference type="PANTHER" id="PTHR37984">
    <property type="entry name" value="PROTEIN CBG26694"/>
    <property type="match status" value="1"/>
</dbReference>
<dbReference type="PANTHER" id="PTHR37984:SF5">
    <property type="entry name" value="PROTEIN NYNRIN-LIKE"/>
    <property type="match status" value="1"/>
</dbReference>
<evidence type="ECO:0000256" key="3">
    <source>
        <dbReference type="ARBA" id="ARBA00022695"/>
    </source>
</evidence>
<dbReference type="CDD" id="cd09274">
    <property type="entry name" value="RNase_HI_RT_Ty3"/>
    <property type="match status" value="1"/>
</dbReference>
<feature type="region of interest" description="Disordered" evidence="8">
    <location>
        <begin position="465"/>
        <end position="486"/>
    </location>
</feature>
<keyword evidence="2" id="KW-0808">Transferase</keyword>
<evidence type="ECO:0000256" key="2">
    <source>
        <dbReference type="ARBA" id="ARBA00022679"/>
    </source>
</evidence>
<feature type="domain" description="Integrase catalytic" evidence="9">
    <location>
        <begin position="887"/>
        <end position="1057"/>
    </location>
</feature>
<gene>
    <name evidence="10" type="ORF">ABMA28_016655</name>
</gene>
<dbReference type="GO" id="GO:0004519">
    <property type="term" value="F:endonuclease activity"/>
    <property type="evidence" value="ECO:0007669"/>
    <property type="project" value="UniProtKB-KW"/>
</dbReference>
<evidence type="ECO:0000259" key="9">
    <source>
        <dbReference type="PROSITE" id="PS50994"/>
    </source>
</evidence>
<sequence length="1243" mass="139765">MSLTEAQFEKLLTKIGENRATSTLAQCSARYGGSKKSTDVETFLAAVNVFKKLERIEEKDALTGLPLLLTEDAAIWWQGVKAQVTTWADFEAKLRHTFAPKKLPYVIYQEIVQVSQAKQTTESFIAEKRALIAQLPEDHILVEDQLIDLVYGQIRFEVRERMVREHIHTFDELLEKAREVERHLKERTRTPETRPTNPPGKSKRCAFCRLAGHTIEVCRKKAKADQAEAETKETIGKAVTRGEKPKFACYGCGEPGVIRSRCPKCATRRPINTEDASFCGVKIGGMNLRPVVRIQIGHIKGTAQIDTGARSNVASYSLYRQLQKNGYIFNEQEMSITLADGIPKRQMVLTARAPVTIYGRVVPSTFVILPQATHNITLLGVGFIMDAMLMLNIPQMTCRFLDEPSIAYDLEEEDIHQVIIDKLDAEFTLPQMVSPIATTPEFLKSPQPPVTADIETLEPARPVTAKEDYENSGPIEASTPSQTIPEAPETANIANASTPPRQAYGPLVPLDLTTPPNKRPRLMFDGHSPVLDALYFDAENSLTTYDVETELPADLDQLFEPGQSDIASINLFILNFAKKSEPLTRLTKKNARWHWTNEQQESFESLKADLVSAPVLAQADESKPYIVKTDASSYAIGAVLVQGEGEHEHPVEYASRLLTKAERNYSTTEREALAVVWAIAKFRGYIEGMPITVLTDHQALKWLMTLKSPSGRLARWALQLQAYDITIKYIEGKTNVVADSLSRPTCNSETQDNCGICSVIVDMPSRSAKEIRTEQLKDEGIKKIVLALEDITNDENAQYWSKKGYIMDNGLLYRYNPEKDDEDCQLVAPKAEQEKIISAYHDDPIAGHYGVEKTIGRISRRYYWKGMRTQVENYVKTCVNCQRYKPSNLKPAGLLQTTAINQRFEVISFDLFGPLPKSPDNKAWIFIVEDYATRWVELFALEQATAQECAKILLDEIILRYGTPRRFISDNGSQFVSAIMQQLSYCLDIKQGFTPLYHPETNPVERRNRDLKTQLAILVGNDHTTWPDKLSSIRFAMNTAISASTGYSPAYLTFGRQLRTPDDVRHDLKAIIEKENFIHEITPKLILLANTLKQAKEIHEMREEQRKEYVDKKRKESPKYKNGDLVMVDSHVLSSSSKGFSAKLAPRRDGPYLILRNHGPSSFEIADPNDPGKSLGLYHSSALRPFQGSRSAPLPAPAAPLRKRGRPRKVPLQPRASPTHVKPTPTPVLASSSRRLRSQRGSL</sequence>
<accession>A0ABD0T5B5</accession>
<dbReference type="InterPro" id="IPR043128">
    <property type="entry name" value="Rev_trsase/Diguanyl_cyclase"/>
</dbReference>
<dbReference type="Proteomes" id="UP001549921">
    <property type="component" value="Unassembled WGS sequence"/>
</dbReference>
<evidence type="ECO:0000256" key="7">
    <source>
        <dbReference type="ARBA" id="ARBA00022918"/>
    </source>
</evidence>
<feature type="region of interest" description="Disordered" evidence="8">
    <location>
        <begin position="1102"/>
        <end position="1122"/>
    </location>
</feature>
<feature type="compositionally biased region" description="Basic residues" evidence="8">
    <location>
        <begin position="1234"/>
        <end position="1243"/>
    </location>
</feature>
<dbReference type="Gene3D" id="1.10.340.70">
    <property type="match status" value="1"/>
</dbReference>
<dbReference type="Pfam" id="PF00665">
    <property type="entry name" value="rve"/>
    <property type="match status" value="1"/>
</dbReference>
<evidence type="ECO:0000313" key="10">
    <source>
        <dbReference type="EMBL" id="KAL0838547.1"/>
    </source>
</evidence>
<reference evidence="10 11" key="1">
    <citation type="submission" date="2024-06" db="EMBL/GenBank/DDBJ databases">
        <title>A chromosome-level genome assembly of beet webworm, Loxostege sticticalis.</title>
        <authorList>
            <person name="Zhang Y."/>
        </authorList>
    </citation>
    <scope>NUCLEOTIDE SEQUENCE [LARGE SCALE GENOMIC DNA]</scope>
    <source>
        <strain evidence="10">AQ028</strain>
        <tissue evidence="10">Male pupae</tissue>
    </source>
</reference>
<proteinExistence type="predicted"/>
<dbReference type="CDD" id="cd00303">
    <property type="entry name" value="retropepsin_like"/>
    <property type="match status" value="1"/>
</dbReference>
<keyword evidence="7" id="KW-0695">RNA-directed DNA polymerase</keyword>
<evidence type="ECO:0000256" key="4">
    <source>
        <dbReference type="ARBA" id="ARBA00022722"/>
    </source>
</evidence>
<dbReference type="Gene3D" id="3.30.70.270">
    <property type="match status" value="1"/>
</dbReference>
<dbReference type="SUPFAM" id="SSF50630">
    <property type="entry name" value="Acid proteases"/>
    <property type="match status" value="1"/>
</dbReference>
<dbReference type="EMBL" id="JBEDNZ010000009">
    <property type="protein sequence ID" value="KAL0838547.1"/>
    <property type="molecule type" value="Genomic_DNA"/>
</dbReference>
<dbReference type="FunFam" id="1.10.340.70:FF:000001">
    <property type="entry name" value="Retrovirus-related Pol polyprotein from transposon gypsy-like Protein"/>
    <property type="match status" value="1"/>
</dbReference>
<evidence type="ECO:0000256" key="1">
    <source>
        <dbReference type="ARBA" id="ARBA00012493"/>
    </source>
</evidence>
<dbReference type="InterPro" id="IPR012337">
    <property type="entry name" value="RNaseH-like_sf"/>
</dbReference>
<dbReference type="Pfam" id="PF17921">
    <property type="entry name" value="Integrase_H2C2"/>
    <property type="match status" value="1"/>
</dbReference>
<dbReference type="PROSITE" id="PS50994">
    <property type="entry name" value="INTEGRASE"/>
    <property type="match status" value="1"/>
</dbReference>
<dbReference type="InterPro" id="IPR001584">
    <property type="entry name" value="Integrase_cat-core"/>
</dbReference>
<dbReference type="GO" id="GO:0016787">
    <property type="term" value="F:hydrolase activity"/>
    <property type="evidence" value="ECO:0007669"/>
    <property type="project" value="UniProtKB-KW"/>
</dbReference>
<dbReference type="SUPFAM" id="SSF56672">
    <property type="entry name" value="DNA/RNA polymerases"/>
    <property type="match status" value="1"/>
</dbReference>
<dbReference type="Gene3D" id="3.30.420.10">
    <property type="entry name" value="Ribonuclease H-like superfamily/Ribonuclease H"/>
    <property type="match status" value="1"/>
</dbReference>
<evidence type="ECO:0000313" key="11">
    <source>
        <dbReference type="Proteomes" id="UP001549921"/>
    </source>
</evidence>
<keyword evidence="5" id="KW-0255">Endonuclease</keyword>
<evidence type="ECO:0000256" key="6">
    <source>
        <dbReference type="ARBA" id="ARBA00022801"/>
    </source>
</evidence>
<dbReference type="GO" id="GO:0042575">
    <property type="term" value="C:DNA polymerase complex"/>
    <property type="evidence" value="ECO:0007669"/>
    <property type="project" value="UniProtKB-ARBA"/>
</dbReference>
<dbReference type="SUPFAM" id="SSF53098">
    <property type="entry name" value="Ribonuclease H-like"/>
    <property type="match status" value="1"/>
</dbReference>
<dbReference type="InterPro" id="IPR021109">
    <property type="entry name" value="Peptidase_aspartic_dom_sf"/>
</dbReference>
<dbReference type="InterPro" id="IPR050951">
    <property type="entry name" value="Retrovirus_Pol_polyprotein"/>
</dbReference>
<dbReference type="InterPro" id="IPR036397">
    <property type="entry name" value="RNaseH_sf"/>
</dbReference>
<feature type="region of interest" description="Disordered" evidence="8">
    <location>
        <begin position="1186"/>
        <end position="1243"/>
    </location>
</feature>
<dbReference type="EC" id="2.7.7.49" evidence="1"/>
<protein>
    <recommendedName>
        <fullName evidence="1">RNA-directed DNA polymerase</fullName>
        <ecNumber evidence="1">2.7.7.49</ecNumber>
    </recommendedName>
</protein>
<dbReference type="InterPro" id="IPR041373">
    <property type="entry name" value="RT_RNaseH"/>
</dbReference>